<dbReference type="EMBL" id="AP025592">
    <property type="protein sequence ID" value="BDG10794.1"/>
    <property type="molecule type" value="Genomic_DNA"/>
</dbReference>
<evidence type="ECO:0000313" key="2">
    <source>
        <dbReference type="Proteomes" id="UP001162734"/>
    </source>
</evidence>
<accession>A0ABN6NC14</accession>
<evidence type="ECO:0008006" key="3">
    <source>
        <dbReference type="Google" id="ProtNLM"/>
    </source>
</evidence>
<protein>
    <recommendedName>
        <fullName evidence="3">Transcriptional regulator, MarR family</fullName>
    </recommendedName>
</protein>
<sequence length="79" mass="8900">MVVRFDPTLNRAMEYAVAEGLVERMSEARVKITDKGRKLARDIDRSTDCLAAERAFLDEIGKSVTDKFVRELLIQGARG</sequence>
<gene>
    <name evidence="1" type="ORF">AMPC_39070</name>
</gene>
<proteinExistence type="predicted"/>
<dbReference type="Proteomes" id="UP001162734">
    <property type="component" value="Chromosome"/>
</dbReference>
<reference evidence="2" key="1">
    <citation type="journal article" date="2022" name="Int. J. Syst. Evol. Microbiol.">
        <title>Anaeromyxobacter oryzae sp. nov., Anaeromyxobacter diazotrophicus sp. nov. and Anaeromyxobacter paludicola sp. nov., isolated from paddy soils.</title>
        <authorList>
            <person name="Itoh H."/>
            <person name="Xu Z."/>
            <person name="Mise K."/>
            <person name="Masuda Y."/>
            <person name="Ushijima N."/>
            <person name="Hayakawa C."/>
            <person name="Shiratori Y."/>
            <person name="Senoo K."/>
        </authorList>
    </citation>
    <scope>NUCLEOTIDE SEQUENCE [LARGE SCALE GENOMIC DNA]</scope>
    <source>
        <strain evidence="2">Red630</strain>
    </source>
</reference>
<organism evidence="1 2">
    <name type="scientific">Anaeromyxobacter paludicola</name>
    <dbReference type="NCBI Taxonomy" id="2918171"/>
    <lineage>
        <taxon>Bacteria</taxon>
        <taxon>Pseudomonadati</taxon>
        <taxon>Myxococcota</taxon>
        <taxon>Myxococcia</taxon>
        <taxon>Myxococcales</taxon>
        <taxon>Cystobacterineae</taxon>
        <taxon>Anaeromyxobacteraceae</taxon>
        <taxon>Anaeromyxobacter</taxon>
    </lineage>
</organism>
<keyword evidence="2" id="KW-1185">Reference proteome</keyword>
<name>A0ABN6NC14_9BACT</name>
<evidence type="ECO:0000313" key="1">
    <source>
        <dbReference type="EMBL" id="BDG10794.1"/>
    </source>
</evidence>